<keyword evidence="3" id="KW-1185">Reference proteome</keyword>
<dbReference type="AlphaFoldDB" id="A0A8X6XXF7"/>
<proteinExistence type="predicted"/>
<name>A0A8X6XXF7_9ARAC</name>
<accession>A0A8X6XXF7</accession>
<keyword evidence="1" id="KW-0732">Signal</keyword>
<sequence length="88" mass="9801">MSSTLCALCLIFILVSGHVGAFSDDPFPCPEPDDCYSEECRHLDRSGLCDEVAIGNLEITIQNCGCCFLCSDRKPGEWFYKLLLFLSQ</sequence>
<reference evidence="2" key="1">
    <citation type="submission" date="2020-08" db="EMBL/GenBank/DDBJ databases">
        <title>Multicomponent nature underlies the extraordinary mechanical properties of spider dragline silk.</title>
        <authorList>
            <person name="Kono N."/>
            <person name="Nakamura H."/>
            <person name="Mori M."/>
            <person name="Yoshida Y."/>
            <person name="Ohtoshi R."/>
            <person name="Malay A.D."/>
            <person name="Moran D.A.P."/>
            <person name="Tomita M."/>
            <person name="Numata K."/>
            <person name="Arakawa K."/>
        </authorList>
    </citation>
    <scope>NUCLEOTIDE SEQUENCE</scope>
</reference>
<organism evidence="2 3">
    <name type="scientific">Trichonephila inaurata madagascariensis</name>
    <dbReference type="NCBI Taxonomy" id="2747483"/>
    <lineage>
        <taxon>Eukaryota</taxon>
        <taxon>Metazoa</taxon>
        <taxon>Ecdysozoa</taxon>
        <taxon>Arthropoda</taxon>
        <taxon>Chelicerata</taxon>
        <taxon>Arachnida</taxon>
        <taxon>Araneae</taxon>
        <taxon>Araneomorphae</taxon>
        <taxon>Entelegynae</taxon>
        <taxon>Araneoidea</taxon>
        <taxon>Nephilidae</taxon>
        <taxon>Trichonephila</taxon>
        <taxon>Trichonephila inaurata</taxon>
    </lineage>
</organism>
<protein>
    <submittedName>
        <fullName evidence="2">Uncharacterized protein</fullName>
    </submittedName>
</protein>
<evidence type="ECO:0000256" key="1">
    <source>
        <dbReference type="SAM" id="SignalP"/>
    </source>
</evidence>
<dbReference type="OrthoDB" id="6434143at2759"/>
<feature type="signal peptide" evidence="1">
    <location>
        <begin position="1"/>
        <end position="21"/>
    </location>
</feature>
<comment type="caution">
    <text evidence="2">The sequence shown here is derived from an EMBL/GenBank/DDBJ whole genome shotgun (WGS) entry which is preliminary data.</text>
</comment>
<evidence type="ECO:0000313" key="2">
    <source>
        <dbReference type="EMBL" id="GFY61116.1"/>
    </source>
</evidence>
<evidence type="ECO:0000313" key="3">
    <source>
        <dbReference type="Proteomes" id="UP000886998"/>
    </source>
</evidence>
<feature type="chain" id="PRO_5036448750" evidence="1">
    <location>
        <begin position="22"/>
        <end position="88"/>
    </location>
</feature>
<gene>
    <name evidence="2" type="primary">AVEN_140959_1</name>
    <name evidence="2" type="ORF">TNIN_217341</name>
</gene>
<dbReference type="Proteomes" id="UP000886998">
    <property type="component" value="Unassembled WGS sequence"/>
</dbReference>
<dbReference type="EMBL" id="BMAV01013433">
    <property type="protein sequence ID" value="GFY61116.1"/>
    <property type="molecule type" value="Genomic_DNA"/>
</dbReference>